<evidence type="ECO:0000256" key="6">
    <source>
        <dbReference type="SAM" id="Phobius"/>
    </source>
</evidence>
<evidence type="ECO:0000256" key="1">
    <source>
        <dbReference type="ARBA" id="ARBA00004370"/>
    </source>
</evidence>
<dbReference type="PROSITE" id="PS50049">
    <property type="entry name" value="THD_2"/>
    <property type="match status" value="1"/>
</dbReference>
<dbReference type="GO" id="GO:0005125">
    <property type="term" value="F:cytokine activity"/>
    <property type="evidence" value="ECO:0007669"/>
    <property type="project" value="UniProtKB-KW"/>
</dbReference>
<feature type="compositionally biased region" description="Basic and acidic residues" evidence="5">
    <location>
        <begin position="102"/>
        <end position="112"/>
    </location>
</feature>
<comment type="subcellular location">
    <subcellularLocation>
        <location evidence="1">Membrane</location>
    </subcellularLocation>
</comment>
<dbReference type="Proteomes" id="UP001318040">
    <property type="component" value="Chromosome 59"/>
</dbReference>
<dbReference type="InterPro" id="IPR006052">
    <property type="entry name" value="TNF_dom"/>
</dbReference>
<feature type="transmembrane region" description="Helical" evidence="6">
    <location>
        <begin position="38"/>
        <end position="64"/>
    </location>
</feature>
<evidence type="ECO:0000256" key="4">
    <source>
        <dbReference type="ARBA" id="ARBA00023136"/>
    </source>
</evidence>
<dbReference type="CDD" id="cd00184">
    <property type="entry name" value="TNF"/>
    <property type="match status" value="1"/>
</dbReference>
<dbReference type="SMART" id="SM00207">
    <property type="entry name" value="TNF"/>
    <property type="match status" value="1"/>
</dbReference>
<comment type="similarity">
    <text evidence="2">Belongs to the tumor necrosis factor family.</text>
</comment>
<keyword evidence="6" id="KW-0812">Transmembrane</keyword>
<evidence type="ECO:0000256" key="5">
    <source>
        <dbReference type="SAM" id="MobiDB-lite"/>
    </source>
</evidence>
<dbReference type="InterPro" id="IPR008983">
    <property type="entry name" value="Tumour_necrosis_fac-like_dom"/>
</dbReference>
<dbReference type="PANTHER" id="PTHR11471:SF13">
    <property type="entry name" value="TNF FAMILY PROFILE DOMAIN-CONTAINING PROTEIN"/>
    <property type="match status" value="1"/>
</dbReference>
<protein>
    <submittedName>
        <fullName evidence="9">Tumor necrosis factor-like</fullName>
    </submittedName>
</protein>
<dbReference type="GO" id="GO:0016020">
    <property type="term" value="C:membrane"/>
    <property type="evidence" value="ECO:0007669"/>
    <property type="project" value="UniProtKB-SubCell"/>
</dbReference>
<keyword evidence="4 6" id="KW-0472">Membrane</keyword>
<dbReference type="KEGG" id="pmrn:116955440"/>
<evidence type="ECO:0000313" key="9">
    <source>
        <dbReference type="RefSeq" id="XP_032832409.1"/>
    </source>
</evidence>
<reference evidence="9" key="1">
    <citation type="submission" date="2025-08" db="UniProtKB">
        <authorList>
            <consortium name="RefSeq"/>
        </authorList>
    </citation>
    <scope>IDENTIFICATION</scope>
    <source>
        <tissue evidence="9">Sperm</tissue>
    </source>
</reference>
<evidence type="ECO:0000313" key="8">
    <source>
        <dbReference type="Proteomes" id="UP001318040"/>
    </source>
</evidence>
<name>A0AAJ7UAZ5_PETMA</name>
<keyword evidence="3" id="KW-0202">Cytokine</keyword>
<feature type="region of interest" description="Disordered" evidence="5">
    <location>
        <begin position="102"/>
        <end position="127"/>
    </location>
</feature>
<accession>A0AAJ7UAZ5</accession>
<keyword evidence="8" id="KW-1185">Reference proteome</keyword>
<sequence length="293" mass="31048">MSSRDSFLSERGFTVDVPAGDLGCPESRGKGTSGKSNALCRGLITTLAVLLVMGTTAAIVFALYQARQDLTNLKQMLPEVIRGAMITELQGFQVGPYERRMTENDSQLDKPSAHLTVRASSGAPSPAGAGDVSWESVALSGVSFLRNGLILYNGNVRINKEGHYFIYSQVYFQSGDCGEGSGGDHVLVHTVNRKALSYDVPFTLMEAVKSRCGGGGGGGVGVGVGVGVGGQHPATRRPPHHPHRQSPGRPWFGSSYQGGVFKLEAGDQLYVSVSDLSLVSDGADKTYFGLFML</sequence>
<feature type="region of interest" description="Disordered" evidence="5">
    <location>
        <begin position="230"/>
        <end position="249"/>
    </location>
</feature>
<dbReference type="RefSeq" id="XP_032832409.1">
    <property type="nucleotide sequence ID" value="XM_032976518.1"/>
</dbReference>
<dbReference type="PANTHER" id="PTHR11471">
    <property type="entry name" value="TUMOR NECROSIS FACTOR FAMILY MEMBER"/>
    <property type="match status" value="1"/>
</dbReference>
<dbReference type="GO" id="GO:0006955">
    <property type="term" value="P:immune response"/>
    <property type="evidence" value="ECO:0007669"/>
    <property type="project" value="InterPro"/>
</dbReference>
<evidence type="ECO:0000256" key="3">
    <source>
        <dbReference type="ARBA" id="ARBA00022514"/>
    </source>
</evidence>
<proteinExistence type="inferred from homology"/>
<gene>
    <name evidence="9" type="primary">LOC116955440</name>
</gene>
<keyword evidence="6" id="KW-1133">Transmembrane helix</keyword>
<dbReference type="SUPFAM" id="SSF49842">
    <property type="entry name" value="TNF-like"/>
    <property type="match status" value="1"/>
</dbReference>
<dbReference type="GO" id="GO:0005164">
    <property type="term" value="F:tumor necrosis factor receptor binding"/>
    <property type="evidence" value="ECO:0007669"/>
    <property type="project" value="InterPro"/>
</dbReference>
<dbReference type="AlphaFoldDB" id="A0AAJ7UAZ5"/>
<feature type="domain" description="THD" evidence="7">
    <location>
        <begin position="111"/>
        <end position="293"/>
    </location>
</feature>
<evidence type="ECO:0000256" key="2">
    <source>
        <dbReference type="ARBA" id="ARBA00008670"/>
    </source>
</evidence>
<feature type="compositionally biased region" description="Basic residues" evidence="5">
    <location>
        <begin position="234"/>
        <end position="246"/>
    </location>
</feature>
<dbReference type="Pfam" id="PF00229">
    <property type="entry name" value="TNF"/>
    <property type="match status" value="2"/>
</dbReference>
<evidence type="ECO:0000259" key="7">
    <source>
        <dbReference type="PROSITE" id="PS50049"/>
    </source>
</evidence>
<dbReference type="Gene3D" id="2.60.120.40">
    <property type="match status" value="1"/>
</dbReference>
<organism evidence="8 9">
    <name type="scientific">Petromyzon marinus</name>
    <name type="common">Sea lamprey</name>
    <dbReference type="NCBI Taxonomy" id="7757"/>
    <lineage>
        <taxon>Eukaryota</taxon>
        <taxon>Metazoa</taxon>
        <taxon>Chordata</taxon>
        <taxon>Craniata</taxon>
        <taxon>Vertebrata</taxon>
        <taxon>Cyclostomata</taxon>
        <taxon>Hyperoartia</taxon>
        <taxon>Petromyzontiformes</taxon>
        <taxon>Petromyzontidae</taxon>
        <taxon>Petromyzon</taxon>
    </lineage>
</organism>
<dbReference type="GO" id="GO:0005615">
    <property type="term" value="C:extracellular space"/>
    <property type="evidence" value="ECO:0007669"/>
    <property type="project" value="UniProtKB-KW"/>
</dbReference>